<feature type="transmembrane region" description="Helical" evidence="3">
    <location>
        <begin position="187"/>
        <end position="210"/>
    </location>
</feature>
<feature type="non-terminal residue" evidence="4">
    <location>
        <position position="217"/>
    </location>
</feature>
<dbReference type="GO" id="GO:0005886">
    <property type="term" value="C:plasma membrane"/>
    <property type="evidence" value="ECO:0007669"/>
    <property type="project" value="UniProtKB-SubCell"/>
</dbReference>
<evidence type="ECO:0000256" key="1">
    <source>
        <dbReference type="ARBA" id="ARBA00004251"/>
    </source>
</evidence>
<sequence length="217" mass="24819">MQSFREASVEKNELEILQNYFYFVSVFSTSWPGAPRDLTARSLKQNGKWFANFTWKPPYDSSLKSLEGFHLTVNVLDQEMSGTGHPDCFFINLTQVDWTKVEDKHNVVFHFDCISSENPVTLFVMVTSSPAPIKKPLRQEIALQLPGQSIQPDNVEFFMWRANESVFIEECIPPKPEVPKSPGVDNYIALIIVSCIFLVAIFTACTFCLIRTRHNDM</sequence>
<protein>
    <submittedName>
        <fullName evidence="4">Uncharacterized protein</fullName>
    </submittedName>
</protein>
<organism evidence="4 5">
    <name type="scientific">Sinanodonta woodiana</name>
    <name type="common">Chinese pond mussel</name>
    <name type="synonym">Anodonta woodiana</name>
    <dbReference type="NCBI Taxonomy" id="1069815"/>
    <lineage>
        <taxon>Eukaryota</taxon>
        <taxon>Metazoa</taxon>
        <taxon>Spiralia</taxon>
        <taxon>Lophotrochozoa</taxon>
        <taxon>Mollusca</taxon>
        <taxon>Bivalvia</taxon>
        <taxon>Autobranchia</taxon>
        <taxon>Heteroconchia</taxon>
        <taxon>Palaeoheterodonta</taxon>
        <taxon>Unionida</taxon>
        <taxon>Unionoidea</taxon>
        <taxon>Unionidae</taxon>
        <taxon>Unioninae</taxon>
        <taxon>Sinanodonta</taxon>
    </lineage>
</organism>
<dbReference type="EMBL" id="JBJQND010000015">
    <property type="protein sequence ID" value="KAL3852934.1"/>
    <property type="molecule type" value="Genomic_DNA"/>
</dbReference>
<comment type="caution">
    <text evidence="4">The sequence shown here is derived from an EMBL/GenBank/DDBJ whole genome shotgun (WGS) entry which is preliminary data.</text>
</comment>
<reference evidence="4 5" key="1">
    <citation type="submission" date="2024-11" db="EMBL/GenBank/DDBJ databases">
        <title>Chromosome-level genome assembly of the freshwater bivalve Anodonta woodiana.</title>
        <authorList>
            <person name="Chen X."/>
        </authorList>
    </citation>
    <scope>NUCLEOTIDE SEQUENCE [LARGE SCALE GENOMIC DNA]</scope>
    <source>
        <strain evidence="4">MN2024</strain>
        <tissue evidence="4">Gills</tissue>
    </source>
</reference>
<dbReference type="Gene3D" id="2.60.40.2160">
    <property type="entry name" value="Interleukin-17 receptor A/B, fibronectin-III-like domain 1"/>
    <property type="match status" value="1"/>
</dbReference>
<dbReference type="InterPro" id="IPR038683">
    <property type="entry name" value="IL17RA/B_FnIII-like_1_sf"/>
</dbReference>
<accession>A0ABD3UTW9</accession>
<keyword evidence="5" id="KW-1185">Reference proteome</keyword>
<comment type="subcellular location">
    <subcellularLocation>
        <location evidence="1">Cell membrane</location>
        <topology evidence="1">Single-pass type I membrane protein</topology>
    </subcellularLocation>
</comment>
<evidence type="ECO:0000313" key="5">
    <source>
        <dbReference type="Proteomes" id="UP001634394"/>
    </source>
</evidence>
<keyword evidence="3" id="KW-1133">Transmembrane helix</keyword>
<evidence type="ECO:0000256" key="3">
    <source>
        <dbReference type="SAM" id="Phobius"/>
    </source>
</evidence>
<name>A0ABD3UTW9_SINWO</name>
<dbReference type="Proteomes" id="UP001634394">
    <property type="component" value="Unassembled WGS sequence"/>
</dbReference>
<keyword evidence="3" id="KW-0472">Membrane</keyword>
<gene>
    <name evidence="4" type="ORF">ACJMK2_016539</name>
</gene>
<evidence type="ECO:0000256" key="2">
    <source>
        <dbReference type="ARBA" id="ARBA00022475"/>
    </source>
</evidence>
<evidence type="ECO:0000313" key="4">
    <source>
        <dbReference type="EMBL" id="KAL3852934.1"/>
    </source>
</evidence>
<proteinExistence type="predicted"/>
<keyword evidence="2" id="KW-1003">Cell membrane</keyword>
<dbReference type="AlphaFoldDB" id="A0ABD3UTW9"/>
<keyword evidence="3" id="KW-0812">Transmembrane</keyword>